<comment type="caution">
    <text evidence="7">The sequence shown here is derived from an EMBL/GenBank/DDBJ whole genome shotgun (WGS) entry which is preliminary data.</text>
</comment>
<keyword evidence="4 6" id="KW-1133">Transmembrane helix</keyword>
<feature type="transmembrane region" description="Helical" evidence="6">
    <location>
        <begin position="186"/>
        <end position="204"/>
    </location>
</feature>
<gene>
    <name evidence="7" type="ORF">P255_01332</name>
</gene>
<dbReference type="GO" id="GO:0005886">
    <property type="term" value="C:plasma membrane"/>
    <property type="evidence" value="ECO:0007669"/>
    <property type="project" value="UniProtKB-SubCell"/>
</dbReference>
<dbReference type="RefSeq" id="WP_004904990.1">
    <property type="nucleotide sequence ID" value="NZ_BBTI01000007.1"/>
</dbReference>
<evidence type="ECO:0000256" key="4">
    <source>
        <dbReference type="ARBA" id="ARBA00022989"/>
    </source>
</evidence>
<feature type="transmembrane region" description="Helical" evidence="6">
    <location>
        <begin position="6"/>
        <end position="30"/>
    </location>
</feature>
<name>V2VSZ1_9GAMM</name>
<feature type="transmembrane region" description="Helical" evidence="6">
    <location>
        <begin position="42"/>
        <end position="63"/>
    </location>
</feature>
<dbReference type="PANTHER" id="PTHR30086">
    <property type="entry name" value="ARGININE EXPORTER PROTEIN ARGO"/>
    <property type="match status" value="1"/>
</dbReference>
<evidence type="ECO:0008006" key="9">
    <source>
        <dbReference type="Google" id="ProtNLM"/>
    </source>
</evidence>
<organism evidence="7 8">
    <name type="scientific">Acinetobacter brisouii CIP 110357</name>
    <dbReference type="NCBI Taxonomy" id="1341683"/>
    <lineage>
        <taxon>Bacteria</taxon>
        <taxon>Pseudomonadati</taxon>
        <taxon>Pseudomonadota</taxon>
        <taxon>Gammaproteobacteria</taxon>
        <taxon>Moraxellales</taxon>
        <taxon>Moraxellaceae</taxon>
        <taxon>Acinetobacter</taxon>
    </lineage>
</organism>
<comment type="subcellular location">
    <subcellularLocation>
        <location evidence="1">Cell membrane</location>
        <topology evidence="1">Multi-pass membrane protein</topology>
    </subcellularLocation>
</comment>
<dbReference type="GO" id="GO:0015171">
    <property type="term" value="F:amino acid transmembrane transporter activity"/>
    <property type="evidence" value="ECO:0007669"/>
    <property type="project" value="TreeGrafter"/>
</dbReference>
<evidence type="ECO:0000256" key="6">
    <source>
        <dbReference type="SAM" id="Phobius"/>
    </source>
</evidence>
<dbReference type="OrthoDB" id="581870at2"/>
<evidence type="ECO:0000313" key="7">
    <source>
        <dbReference type="EMBL" id="ESK50834.1"/>
    </source>
</evidence>
<dbReference type="STRING" id="396323.VH98_11380"/>
<evidence type="ECO:0000256" key="5">
    <source>
        <dbReference type="ARBA" id="ARBA00023136"/>
    </source>
</evidence>
<dbReference type="AlphaFoldDB" id="V2VSZ1"/>
<dbReference type="PANTHER" id="PTHR30086:SF17">
    <property type="entry name" value="LYSE FAMILY TRANSLOCATOR"/>
    <property type="match status" value="1"/>
</dbReference>
<protein>
    <recommendedName>
        <fullName evidence="9">Threonine efflux protein</fullName>
    </recommendedName>
</protein>
<dbReference type="Proteomes" id="UP000018418">
    <property type="component" value="Unassembled WGS sequence"/>
</dbReference>
<evidence type="ECO:0000256" key="3">
    <source>
        <dbReference type="ARBA" id="ARBA00022692"/>
    </source>
</evidence>
<evidence type="ECO:0000256" key="2">
    <source>
        <dbReference type="ARBA" id="ARBA00022475"/>
    </source>
</evidence>
<keyword evidence="5 6" id="KW-0472">Membrane</keyword>
<dbReference type="PATRIC" id="fig|1341683.3.peg.1319"/>
<evidence type="ECO:0000313" key="8">
    <source>
        <dbReference type="Proteomes" id="UP000018418"/>
    </source>
</evidence>
<dbReference type="Pfam" id="PF01810">
    <property type="entry name" value="LysE"/>
    <property type="match status" value="1"/>
</dbReference>
<feature type="transmembrane region" description="Helical" evidence="6">
    <location>
        <begin position="146"/>
        <end position="166"/>
    </location>
</feature>
<dbReference type="InterPro" id="IPR001123">
    <property type="entry name" value="LeuE-type"/>
</dbReference>
<reference evidence="7 8" key="1">
    <citation type="submission" date="2013-10" db="EMBL/GenBank/DDBJ databases">
        <title>The Genome Sequence of Acinetobacter brisouii CIP 110357.</title>
        <authorList>
            <consortium name="The Broad Institute Genomics Platform"/>
            <consortium name="The Broad Institute Genome Sequencing Center for Infectious Disease"/>
            <person name="Cerqueira G."/>
            <person name="Feldgarden M."/>
            <person name="Courvalin P."/>
            <person name="Grillot-Courvalin C."/>
            <person name="Clermont D."/>
            <person name="Rocha E."/>
            <person name="Yoon E.-J."/>
            <person name="Nemec A."/>
            <person name="Young S.K."/>
            <person name="Zeng Q."/>
            <person name="Gargeya S."/>
            <person name="Fitzgerald M."/>
            <person name="Abouelleil A."/>
            <person name="Alvarado L."/>
            <person name="Berlin A.M."/>
            <person name="Chapman S.B."/>
            <person name="Gainer-Dewar J."/>
            <person name="Goldberg J."/>
            <person name="Gnerre S."/>
            <person name="Griggs A."/>
            <person name="Gujja S."/>
            <person name="Hansen M."/>
            <person name="Howarth C."/>
            <person name="Imamovic A."/>
            <person name="Ireland A."/>
            <person name="Larimer J."/>
            <person name="McCowan C."/>
            <person name="Murphy C."/>
            <person name="Pearson M."/>
            <person name="Poon T.W."/>
            <person name="Priest M."/>
            <person name="Roberts A."/>
            <person name="Saif S."/>
            <person name="Shea T."/>
            <person name="Sykes S."/>
            <person name="Wortman J."/>
            <person name="Nusbaum C."/>
            <person name="Birren B."/>
        </authorList>
    </citation>
    <scope>NUCLEOTIDE SEQUENCE [LARGE SCALE GENOMIC DNA]</scope>
    <source>
        <strain evidence="7 8">CIP 110357</strain>
    </source>
</reference>
<accession>V2VSZ1</accession>
<keyword evidence="3 6" id="KW-0812">Transmembrane</keyword>
<dbReference type="EMBL" id="AYEU01000006">
    <property type="protein sequence ID" value="ESK50834.1"/>
    <property type="molecule type" value="Genomic_DNA"/>
</dbReference>
<dbReference type="HOGENOM" id="CLU_079569_0_1_6"/>
<sequence length="205" mass="23559">MNFFVVIAVTHFLALLSPGPDFFLLLTTLLRYSHRAAYRVAWGIALGNALILGVLMVLLNTLGQLSSNFLFGLRYVGALYLFYLSWLCLRYAHHHLNLEQSVHQQMNAEVTWQSLLGMGLQSSLLNPKNWMFYSSLMILLPQQTSAVYKISISIWMVMVVLIWNISVVTWLTRPQCLQYLQRYTPHIYYLSGICFSIFAVVLLCI</sequence>
<proteinExistence type="predicted"/>
<keyword evidence="8" id="KW-1185">Reference proteome</keyword>
<evidence type="ECO:0000256" key="1">
    <source>
        <dbReference type="ARBA" id="ARBA00004651"/>
    </source>
</evidence>
<feature type="transmembrane region" description="Helical" evidence="6">
    <location>
        <begin position="69"/>
        <end position="89"/>
    </location>
</feature>
<keyword evidence="2" id="KW-1003">Cell membrane</keyword>